<name>A0A6L3MMI8_9BURK</name>
<protein>
    <submittedName>
        <fullName evidence="1">Uncharacterized protein</fullName>
    </submittedName>
</protein>
<reference evidence="1 2" key="1">
    <citation type="submission" date="2019-09" db="EMBL/GenBank/DDBJ databases">
        <title>Draft genome sequences of 48 bacterial type strains from the CCUG.</title>
        <authorList>
            <person name="Tunovic T."/>
            <person name="Pineiro-Iglesias B."/>
            <person name="Unosson C."/>
            <person name="Inganas E."/>
            <person name="Ohlen M."/>
            <person name="Cardew S."/>
            <person name="Jensie-Markopoulos S."/>
            <person name="Salva-Serra F."/>
            <person name="Jaen-Luchoro D."/>
            <person name="Karlsson R."/>
            <person name="Svensson-Stadler L."/>
            <person name="Chun J."/>
            <person name="Moore E."/>
        </authorList>
    </citation>
    <scope>NUCLEOTIDE SEQUENCE [LARGE SCALE GENOMIC DNA]</scope>
    <source>
        <strain evidence="1 2">CCUG 65686</strain>
    </source>
</reference>
<organism evidence="1 2">
    <name type="scientific">Burkholderia stagnalis</name>
    <dbReference type="NCBI Taxonomy" id="1503054"/>
    <lineage>
        <taxon>Bacteria</taxon>
        <taxon>Pseudomonadati</taxon>
        <taxon>Pseudomonadota</taxon>
        <taxon>Betaproteobacteria</taxon>
        <taxon>Burkholderiales</taxon>
        <taxon>Burkholderiaceae</taxon>
        <taxon>Burkholderia</taxon>
        <taxon>Burkholderia cepacia complex</taxon>
    </lineage>
</organism>
<dbReference type="EMBL" id="VZOK01000085">
    <property type="protein sequence ID" value="KAB0632487.1"/>
    <property type="molecule type" value="Genomic_DNA"/>
</dbReference>
<evidence type="ECO:0000313" key="2">
    <source>
        <dbReference type="Proteomes" id="UP000473470"/>
    </source>
</evidence>
<accession>A0A6L3MMI8</accession>
<gene>
    <name evidence="1" type="ORF">F7R25_32900</name>
</gene>
<dbReference type="Proteomes" id="UP000473470">
    <property type="component" value="Unassembled WGS sequence"/>
</dbReference>
<comment type="caution">
    <text evidence="1">The sequence shown here is derived from an EMBL/GenBank/DDBJ whole genome shotgun (WGS) entry which is preliminary data.</text>
</comment>
<proteinExistence type="predicted"/>
<dbReference type="AlphaFoldDB" id="A0A6L3MMI8"/>
<dbReference type="RefSeq" id="WP_150999320.1">
    <property type="nucleotide sequence ID" value="NZ_CABVPM010000089.1"/>
</dbReference>
<evidence type="ECO:0000313" key="1">
    <source>
        <dbReference type="EMBL" id="KAB0632487.1"/>
    </source>
</evidence>
<sequence length="294" mass="32116">MPHEYPAIATNDDDSIHYTGSYPVNQQHQLDGLLEKSLQQFEAAAQKIAVDFIQDAKFRQEYMRQIAEVPKLVRAEVAAGRVGLEEGVRFAQTLRNQIMKETRAATSAGTLAVAERHKKEGLSERFLLERYSVLQTEPAAKKMSVFELKQYVTNIVEGRSPSAFDRLNAEQRAKVYYAIIDASGRDSVKFSGLATKLAATGKVFTAMTAILALYKVATSDDKVQEINRQGSIIGGSLLGGALTGAAVSTVCGPGAPICAFVLIAAGSLAGAHLAEKGNELYQEELREFMKWQIR</sequence>